<evidence type="ECO:0000256" key="2">
    <source>
        <dbReference type="ARBA" id="ARBA00019403"/>
    </source>
</evidence>
<comment type="caution">
    <text evidence="11">The sequence shown here is derived from an EMBL/GenBank/DDBJ whole genome shotgun (WGS) entry which is preliminary data.</text>
</comment>
<dbReference type="InterPro" id="IPR005122">
    <property type="entry name" value="Uracil-DNA_glycosylase-like"/>
</dbReference>
<dbReference type="NCBIfam" id="TIGR03914">
    <property type="entry name" value="UDG_fam_dom"/>
    <property type="match status" value="1"/>
</dbReference>
<dbReference type="PANTHER" id="PTHR33693">
    <property type="entry name" value="TYPE-5 URACIL-DNA GLYCOSYLASE"/>
    <property type="match status" value="1"/>
</dbReference>
<dbReference type="InterPro" id="IPR005273">
    <property type="entry name" value="Ura-DNA_glyco_family4"/>
</dbReference>
<evidence type="ECO:0000256" key="5">
    <source>
        <dbReference type="ARBA" id="ARBA00022763"/>
    </source>
</evidence>
<sequence>MATRTTTAADFLPAHRDIESLRTAAASCQGCGLYQHATQTVFGDGPRDAKLVVVGEQPGDKEDTAGEPFVGPAGALLGRALTEAGIDRREAYVTNAVKHFKFVPPERGKRRIHQKPSRTEVVACRPWLVAEVEALRPHLVLCLGATAAQSVLGTSFRITQQRGQLLEWDVDAAGVVTDPPAVLATTHPASVLRARDEDRKRAYADLVDDLRAVARALS</sequence>
<keyword evidence="9" id="KW-0234">DNA repair</keyword>
<keyword evidence="7" id="KW-0408">Iron</keyword>
<organism evidence="11 12">
    <name type="scientific">Haloechinothrix salitolerans</name>
    <dbReference type="NCBI Taxonomy" id="926830"/>
    <lineage>
        <taxon>Bacteria</taxon>
        <taxon>Bacillati</taxon>
        <taxon>Actinomycetota</taxon>
        <taxon>Actinomycetes</taxon>
        <taxon>Pseudonocardiales</taxon>
        <taxon>Pseudonocardiaceae</taxon>
        <taxon>Haloechinothrix</taxon>
    </lineage>
</organism>
<dbReference type="SMART" id="SM00986">
    <property type="entry name" value="UDG"/>
    <property type="match status" value="1"/>
</dbReference>
<evidence type="ECO:0000256" key="8">
    <source>
        <dbReference type="ARBA" id="ARBA00023014"/>
    </source>
</evidence>
<comment type="similarity">
    <text evidence="1">Belongs to the uracil-DNA glycosylase (UDG) superfamily. Type 4 (UDGa) family.</text>
</comment>
<evidence type="ECO:0000259" key="10">
    <source>
        <dbReference type="SMART" id="SM00986"/>
    </source>
</evidence>
<accession>A0ABW2C3D7</accession>
<evidence type="ECO:0000256" key="4">
    <source>
        <dbReference type="ARBA" id="ARBA00022723"/>
    </source>
</evidence>
<name>A0ABW2C3D7_9PSEU</name>
<protein>
    <recommendedName>
        <fullName evidence="2">Type-4 uracil-DNA glycosylase</fullName>
    </recommendedName>
</protein>
<dbReference type="RefSeq" id="WP_345396944.1">
    <property type="nucleotide sequence ID" value="NZ_BAABLA010000026.1"/>
</dbReference>
<dbReference type="EMBL" id="JBHSXX010000001">
    <property type="protein sequence ID" value="MFC6868875.1"/>
    <property type="molecule type" value="Genomic_DNA"/>
</dbReference>
<dbReference type="NCBIfam" id="TIGR00758">
    <property type="entry name" value="UDG_fam4"/>
    <property type="match status" value="1"/>
</dbReference>
<proteinExistence type="inferred from homology"/>
<keyword evidence="12" id="KW-1185">Reference proteome</keyword>
<keyword evidence="3" id="KW-0004">4Fe-4S</keyword>
<feature type="domain" description="Uracil-DNA glycosylase-like" evidence="10">
    <location>
        <begin position="42"/>
        <end position="211"/>
    </location>
</feature>
<dbReference type="Gene3D" id="3.40.470.10">
    <property type="entry name" value="Uracil-DNA glycosylase-like domain"/>
    <property type="match status" value="1"/>
</dbReference>
<keyword evidence="4" id="KW-0479">Metal-binding</keyword>
<gene>
    <name evidence="11" type="ORF">ACFQGD_17165</name>
</gene>
<keyword evidence="5" id="KW-0227">DNA damage</keyword>
<dbReference type="SMART" id="SM00987">
    <property type="entry name" value="UreE_C"/>
    <property type="match status" value="1"/>
</dbReference>
<evidence type="ECO:0000313" key="11">
    <source>
        <dbReference type="EMBL" id="MFC6868875.1"/>
    </source>
</evidence>
<dbReference type="SUPFAM" id="SSF52141">
    <property type="entry name" value="Uracil-DNA glycosylase-like"/>
    <property type="match status" value="1"/>
</dbReference>
<keyword evidence="8" id="KW-0411">Iron-sulfur</keyword>
<dbReference type="PANTHER" id="PTHR33693:SF9">
    <property type="entry name" value="TYPE-4 URACIL-DNA GLYCOSYLASE"/>
    <property type="match status" value="1"/>
</dbReference>
<dbReference type="InterPro" id="IPR036895">
    <property type="entry name" value="Uracil-DNA_glycosylase-like_sf"/>
</dbReference>
<evidence type="ECO:0000256" key="9">
    <source>
        <dbReference type="ARBA" id="ARBA00023204"/>
    </source>
</evidence>
<evidence type="ECO:0000256" key="7">
    <source>
        <dbReference type="ARBA" id="ARBA00023004"/>
    </source>
</evidence>
<evidence type="ECO:0000313" key="12">
    <source>
        <dbReference type="Proteomes" id="UP001596337"/>
    </source>
</evidence>
<evidence type="ECO:0000256" key="3">
    <source>
        <dbReference type="ARBA" id="ARBA00022485"/>
    </source>
</evidence>
<evidence type="ECO:0000256" key="1">
    <source>
        <dbReference type="ARBA" id="ARBA00006521"/>
    </source>
</evidence>
<reference evidence="12" key="1">
    <citation type="journal article" date="2019" name="Int. J. Syst. Evol. Microbiol.">
        <title>The Global Catalogue of Microorganisms (GCM) 10K type strain sequencing project: providing services to taxonomists for standard genome sequencing and annotation.</title>
        <authorList>
            <consortium name="The Broad Institute Genomics Platform"/>
            <consortium name="The Broad Institute Genome Sequencing Center for Infectious Disease"/>
            <person name="Wu L."/>
            <person name="Ma J."/>
        </authorList>
    </citation>
    <scope>NUCLEOTIDE SEQUENCE [LARGE SCALE GENOMIC DNA]</scope>
    <source>
        <strain evidence="12">KCTC 32255</strain>
    </source>
</reference>
<evidence type="ECO:0000256" key="6">
    <source>
        <dbReference type="ARBA" id="ARBA00022801"/>
    </source>
</evidence>
<dbReference type="Pfam" id="PF03167">
    <property type="entry name" value="UDG"/>
    <property type="match status" value="1"/>
</dbReference>
<keyword evidence="6" id="KW-0378">Hydrolase</keyword>
<dbReference type="InterPro" id="IPR051536">
    <property type="entry name" value="UDG_Type-4/5"/>
</dbReference>
<dbReference type="Proteomes" id="UP001596337">
    <property type="component" value="Unassembled WGS sequence"/>
</dbReference>
<dbReference type="CDD" id="cd10030">
    <property type="entry name" value="UDG-F4_TTUDGA_SPO1dp_like"/>
    <property type="match status" value="1"/>
</dbReference>